<dbReference type="Proteomes" id="UP000800041">
    <property type="component" value="Unassembled WGS sequence"/>
</dbReference>
<feature type="chain" id="PRO_5026188897" evidence="1">
    <location>
        <begin position="24"/>
        <end position="153"/>
    </location>
</feature>
<protein>
    <submittedName>
        <fullName evidence="2">Uncharacterized protein</fullName>
    </submittedName>
</protein>
<evidence type="ECO:0000256" key="1">
    <source>
        <dbReference type="SAM" id="SignalP"/>
    </source>
</evidence>
<organism evidence="2 3">
    <name type="scientific">Aulographum hederae CBS 113979</name>
    <dbReference type="NCBI Taxonomy" id="1176131"/>
    <lineage>
        <taxon>Eukaryota</taxon>
        <taxon>Fungi</taxon>
        <taxon>Dikarya</taxon>
        <taxon>Ascomycota</taxon>
        <taxon>Pezizomycotina</taxon>
        <taxon>Dothideomycetes</taxon>
        <taxon>Pleosporomycetidae</taxon>
        <taxon>Aulographales</taxon>
        <taxon>Aulographaceae</taxon>
    </lineage>
</organism>
<keyword evidence="1" id="KW-0732">Signal</keyword>
<sequence>MQTSFNILSLFTILLAILPAVLAAPWGLPKRIAEPQFFPVPSGTAPFFPTGTALFPTGTAFPTGFIEKREYSFPTGVFPTGVFPTGAFPTGVFPTGFPFEKRGFSFPTGFPTGGFPTGFPFEKRAFPTATASAGHGHYHHLPTGGWAWPALKE</sequence>
<reference evidence="2" key="1">
    <citation type="journal article" date="2020" name="Stud. Mycol.">
        <title>101 Dothideomycetes genomes: a test case for predicting lifestyles and emergence of pathogens.</title>
        <authorList>
            <person name="Haridas S."/>
            <person name="Albert R."/>
            <person name="Binder M."/>
            <person name="Bloem J."/>
            <person name="Labutti K."/>
            <person name="Salamov A."/>
            <person name="Andreopoulos B."/>
            <person name="Baker S."/>
            <person name="Barry K."/>
            <person name="Bills G."/>
            <person name="Bluhm B."/>
            <person name="Cannon C."/>
            <person name="Castanera R."/>
            <person name="Culley D."/>
            <person name="Daum C."/>
            <person name="Ezra D."/>
            <person name="Gonzalez J."/>
            <person name="Henrissat B."/>
            <person name="Kuo A."/>
            <person name="Liang C."/>
            <person name="Lipzen A."/>
            <person name="Lutzoni F."/>
            <person name="Magnuson J."/>
            <person name="Mondo S."/>
            <person name="Nolan M."/>
            <person name="Ohm R."/>
            <person name="Pangilinan J."/>
            <person name="Park H.-J."/>
            <person name="Ramirez L."/>
            <person name="Alfaro M."/>
            <person name="Sun H."/>
            <person name="Tritt A."/>
            <person name="Yoshinaga Y."/>
            <person name="Zwiers L.-H."/>
            <person name="Turgeon B."/>
            <person name="Goodwin S."/>
            <person name="Spatafora J."/>
            <person name="Crous P."/>
            <person name="Grigoriev I."/>
        </authorList>
    </citation>
    <scope>NUCLEOTIDE SEQUENCE</scope>
    <source>
        <strain evidence="2">CBS 113979</strain>
    </source>
</reference>
<dbReference type="AlphaFoldDB" id="A0A6G1GXP7"/>
<proteinExistence type="predicted"/>
<accession>A0A6G1GXP7</accession>
<keyword evidence="3" id="KW-1185">Reference proteome</keyword>
<gene>
    <name evidence="2" type="ORF">K402DRAFT_99471</name>
</gene>
<evidence type="ECO:0000313" key="2">
    <source>
        <dbReference type="EMBL" id="KAF1985733.1"/>
    </source>
</evidence>
<evidence type="ECO:0000313" key="3">
    <source>
        <dbReference type="Proteomes" id="UP000800041"/>
    </source>
</evidence>
<feature type="signal peptide" evidence="1">
    <location>
        <begin position="1"/>
        <end position="23"/>
    </location>
</feature>
<name>A0A6G1GXP7_9PEZI</name>
<dbReference type="EMBL" id="ML977160">
    <property type="protein sequence ID" value="KAF1985733.1"/>
    <property type="molecule type" value="Genomic_DNA"/>
</dbReference>